<dbReference type="Proteomes" id="UP000887580">
    <property type="component" value="Unplaced"/>
</dbReference>
<reference evidence="2" key="1">
    <citation type="submission" date="2022-11" db="UniProtKB">
        <authorList>
            <consortium name="WormBaseParasite"/>
        </authorList>
    </citation>
    <scope>IDENTIFICATION</scope>
</reference>
<evidence type="ECO:0000313" key="2">
    <source>
        <dbReference type="WBParaSite" id="PS1159_v2.g17057.t1"/>
    </source>
</evidence>
<organism evidence="1 2">
    <name type="scientific">Panagrolaimus sp. PS1159</name>
    <dbReference type="NCBI Taxonomy" id="55785"/>
    <lineage>
        <taxon>Eukaryota</taxon>
        <taxon>Metazoa</taxon>
        <taxon>Ecdysozoa</taxon>
        <taxon>Nematoda</taxon>
        <taxon>Chromadorea</taxon>
        <taxon>Rhabditida</taxon>
        <taxon>Tylenchina</taxon>
        <taxon>Panagrolaimomorpha</taxon>
        <taxon>Panagrolaimoidea</taxon>
        <taxon>Panagrolaimidae</taxon>
        <taxon>Panagrolaimus</taxon>
    </lineage>
</organism>
<dbReference type="WBParaSite" id="PS1159_v2.g17057.t1">
    <property type="protein sequence ID" value="PS1159_v2.g17057.t1"/>
    <property type="gene ID" value="PS1159_v2.g17057"/>
</dbReference>
<protein>
    <submittedName>
        <fullName evidence="2">Uncharacterized protein</fullName>
    </submittedName>
</protein>
<sequence>MLVFFSWGNGDILTKAKYVGISGFITSAFTTMFAFWLFFWFYCPISAAQAIAYLLVFVGIFKHEPRFLLYSKCLLALTLVANLLLGIACFFFYAFVFGIYFFMFGFIFFIGIGFTGFAVFIIHRAHKTMEGTGCDHSQAPPPLPRHGFYPPPPTGNGVNPSDPRY</sequence>
<name>A0AC35FG13_9BILA</name>
<proteinExistence type="predicted"/>
<accession>A0AC35FG13</accession>
<evidence type="ECO:0000313" key="1">
    <source>
        <dbReference type="Proteomes" id="UP000887580"/>
    </source>
</evidence>